<dbReference type="EMBL" id="CAJOBI010369006">
    <property type="protein sequence ID" value="CAF5229227.1"/>
    <property type="molecule type" value="Genomic_DNA"/>
</dbReference>
<proteinExistence type="predicted"/>
<dbReference type="AlphaFoldDB" id="A0A8S3K9D5"/>
<feature type="non-terminal residue" evidence="1">
    <location>
        <position position="49"/>
    </location>
</feature>
<evidence type="ECO:0000313" key="1">
    <source>
        <dbReference type="EMBL" id="CAF5229227.1"/>
    </source>
</evidence>
<sequence>MTSNNIGNRGNTGNFVYDTDKITAGRNNRVGISATEIELFDDIPFASGR</sequence>
<protein>
    <submittedName>
        <fullName evidence="1">Uncharacterized protein</fullName>
    </submittedName>
</protein>
<name>A0A8S3K9D5_9BILA</name>
<evidence type="ECO:0000313" key="2">
    <source>
        <dbReference type="Proteomes" id="UP000676336"/>
    </source>
</evidence>
<organism evidence="1 2">
    <name type="scientific">Rotaria magnacalcarata</name>
    <dbReference type="NCBI Taxonomy" id="392030"/>
    <lineage>
        <taxon>Eukaryota</taxon>
        <taxon>Metazoa</taxon>
        <taxon>Spiralia</taxon>
        <taxon>Gnathifera</taxon>
        <taxon>Rotifera</taxon>
        <taxon>Eurotatoria</taxon>
        <taxon>Bdelloidea</taxon>
        <taxon>Philodinida</taxon>
        <taxon>Philodinidae</taxon>
        <taxon>Rotaria</taxon>
    </lineage>
</organism>
<dbReference type="Proteomes" id="UP000676336">
    <property type="component" value="Unassembled WGS sequence"/>
</dbReference>
<reference evidence="1" key="1">
    <citation type="submission" date="2021-02" db="EMBL/GenBank/DDBJ databases">
        <authorList>
            <person name="Nowell W R."/>
        </authorList>
    </citation>
    <scope>NUCLEOTIDE SEQUENCE</scope>
</reference>
<gene>
    <name evidence="1" type="ORF">SMN809_LOCUS86147</name>
</gene>
<comment type="caution">
    <text evidence="1">The sequence shown here is derived from an EMBL/GenBank/DDBJ whole genome shotgun (WGS) entry which is preliminary data.</text>
</comment>
<accession>A0A8S3K9D5</accession>